<dbReference type="OrthoDB" id="269227at2759"/>
<dbReference type="GO" id="GO:0016614">
    <property type="term" value="F:oxidoreductase activity, acting on CH-OH group of donors"/>
    <property type="evidence" value="ECO:0007669"/>
    <property type="project" value="InterPro"/>
</dbReference>
<evidence type="ECO:0000256" key="3">
    <source>
        <dbReference type="RuleBase" id="RU003968"/>
    </source>
</evidence>
<reference evidence="6" key="2">
    <citation type="submission" date="2022-10" db="EMBL/GenBank/DDBJ databases">
        <authorList>
            <consortium name="ENA_rothamsted_submissions"/>
            <consortium name="culmorum"/>
            <person name="King R."/>
        </authorList>
    </citation>
    <scope>NUCLEOTIDE SEQUENCE</scope>
</reference>
<dbReference type="PANTHER" id="PTHR11552:SF215">
    <property type="entry name" value="FI02019P"/>
    <property type="match status" value="1"/>
</dbReference>
<protein>
    <recommendedName>
        <fullName evidence="4 5">Glucose-methanol-choline oxidoreductase N-terminal domain-containing protein</fullName>
    </recommendedName>
</protein>
<dbReference type="InterPro" id="IPR007867">
    <property type="entry name" value="GMC_OxRtase_C"/>
</dbReference>
<keyword evidence="2 3" id="KW-0274">FAD</keyword>
<name>A0A9P0DUC8_PHACE</name>
<keyword evidence="3" id="KW-0285">Flavoprotein</keyword>
<dbReference type="Gene3D" id="3.30.560.10">
    <property type="entry name" value="Glucose Oxidase, domain 3"/>
    <property type="match status" value="1"/>
</dbReference>
<dbReference type="PANTHER" id="PTHR11552">
    <property type="entry name" value="GLUCOSE-METHANOL-CHOLINE GMC OXIDOREDUCTASE"/>
    <property type="match status" value="1"/>
</dbReference>
<evidence type="ECO:0000313" key="6">
    <source>
        <dbReference type="EMBL" id="CAH1163191.1"/>
    </source>
</evidence>
<comment type="cofactor">
    <cofactor evidence="2">
        <name>FAD</name>
        <dbReference type="ChEBI" id="CHEBI:57692"/>
    </cofactor>
</comment>
<dbReference type="AlphaFoldDB" id="A0A9P0DUC8"/>
<organism evidence="6 7">
    <name type="scientific">Phaedon cochleariae</name>
    <name type="common">Mustard beetle</name>
    <dbReference type="NCBI Taxonomy" id="80249"/>
    <lineage>
        <taxon>Eukaryota</taxon>
        <taxon>Metazoa</taxon>
        <taxon>Ecdysozoa</taxon>
        <taxon>Arthropoda</taxon>
        <taxon>Hexapoda</taxon>
        <taxon>Insecta</taxon>
        <taxon>Pterygota</taxon>
        <taxon>Neoptera</taxon>
        <taxon>Endopterygota</taxon>
        <taxon>Coleoptera</taxon>
        <taxon>Polyphaga</taxon>
        <taxon>Cucujiformia</taxon>
        <taxon>Chrysomeloidea</taxon>
        <taxon>Chrysomelidae</taxon>
        <taxon>Chrysomelinae</taxon>
        <taxon>Chrysomelini</taxon>
        <taxon>Phaedon</taxon>
    </lineage>
</organism>
<dbReference type="SUPFAM" id="SSF54373">
    <property type="entry name" value="FAD-linked reductases, C-terminal domain"/>
    <property type="match status" value="1"/>
</dbReference>
<keyword evidence="7" id="KW-1185">Reference proteome</keyword>
<gene>
    <name evidence="6" type="ORF">PHAECO_LOCUS8803</name>
</gene>
<reference evidence="6" key="1">
    <citation type="submission" date="2022-01" db="EMBL/GenBank/DDBJ databases">
        <authorList>
            <person name="King R."/>
        </authorList>
    </citation>
    <scope>NUCLEOTIDE SEQUENCE</scope>
</reference>
<dbReference type="EMBL" id="OU896710">
    <property type="protein sequence ID" value="CAH1163191.1"/>
    <property type="molecule type" value="Genomic_DNA"/>
</dbReference>
<dbReference type="PROSITE" id="PS00623">
    <property type="entry name" value="GMC_OXRED_1"/>
    <property type="match status" value="1"/>
</dbReference>
<sequence>MDPPLTLNDVCPNNLEGVPGYLFLTLLNTLVGAKCNLGSPDPYPADFAPQLSDGDEFDFIVVGAGSAGSVVANKLTEKGDWRVLVLEAGGYPSATSDIPSLLFDLQDSPEDWQYEVERSKHSCLGFKNQQCKWCRGKVLGGSSSINAMIYVRGNKRDYDGWADMGNNGWDWENVHKHFKLLENLEDPEFENSTQYGRGGYLDLSWYDSGIPVKETILEAARQMNYPTLREENPLNPLGYFDSIQTTSNGMRTNAAKAFLGKVKHRKNLFVALNSNVRKIILNAHTKAAEGVEVTIAGKTLKLYVKNEVVLSGGAINSPQLLMLSGIGPEDHLRHVGIELVKNLPTGQNLQDHPCFTGLYLKVDNNSIRPRYPMTPVDEMYEYFTKRTGELSRISLTNMISFINTKNDSVYPNFEFHHILFYPNDQYLLPTVNRAAGFDMKITASQMFHNKNNPTLAFFATLLRPKSRGEILLRSTDVFDKPIIRSGYLTDEDDGDMELFLESIRYTERLIESEAFQKHKPELVQLDLPECDKLPFRSDAYWRCSLRHLSTTLYHPVGTCKMGPRDDGTSVVDPRLRVHGIKKLRVVDASVMPRIVSANTNGPTMMIGHRGGSMIIEDWTDGHDEL</sequence>
<feature type="domain" description="Glucose-methanol-choline oxidoreductase N-terminal" evidence="5">
    <location>
        <begin position="313"/>
        <end position="327"/>
    </location>
</feature>
<feature type="binding site" evidence="2">
    <location>
        <position position="138"/>
    </location>
    <ligand>
        <name>FAD</name>
        <dbReference type="ChEBI" id="CHEBI:57692"/>
    </ligand>
</feature>
<evidence type="ECO:0000259" key="5">
    <source>
        <dbReference type="PROSITE" id="PS00624"/>
    </source>
</evidence>
<dbReference type="Proteomes" id="UP001153737">
    <property type="component" value="Chromosome 4"/>
</dbReference>
<dbReference type="InterPro" id="IPR012132">
    <property type="entry name" value="GMC_OxRdtase"/>
</dbReference>
<evidence type="ECO:0000259" key="4">
    <source>
        <dbReference type="PROSITE" id="PS00623"/>
    </source>
</evidence>
<dbReference type="GO" id="GO:0050660">
    <property type="term" value="F:flavin adenine dinucleotide binding"/>
    <property type="evidence" value="ECO:0007669"/>
    <property type="project" value="InterPro"/>
</dbReference>
<evidence type="ECO:0000313" key="7">
    <source>
        <dbReference type="Proteomes" id="UP001153737"/>
    </source>
</evidence>
<dbReference type="InterPro" id="IPR036188">
    <property type="entry name" value="FAD/NAD-bd_sf"/>
</dbReference>
<proteinExistence type="inferred from homology"/>
<feature type="binding site" evidence="2">
    <location>
        <position position="276"/>
    </location>
    <ligand>
        <name>FAD</name>
        <dbReference type="ChEBI" id="CHEBI:57692"/>
    </ligand>
</feature>
<comment type="similarity">
    <text evidence="1 3">Belongs to the GMC oxidoreductase family.</text>
</comment>
<dbReference type="Gene3D" id="3.50.50.60">
    <property type="entry name" value="FAD/NAD(P)-binding domain"/>
    <property type="match status" value="1"/>
</dbReference>
<evidence type="ECO:0000256" key="2">
    <source>
        <dbReference type="PIRSR" id="PIRSR000137-2"/>
    </source>
</evidence>
<accession>A0A9P0DUC8</accession>
<dbReference type="PROSITE" id="PS00624">
    <property type="entry name" value="GMC_OXRED_2"/>
    <property type="match status" value="1"/>
</dbReference>
<dbReference type="InterPro" id="IPR000172">
    <property type="entry name" value="GMC_OxRdtase_N"/>
</dbReference>
<feature type="domain" description="Glucose-methanol-choline oxidoreductase N-terminal" evidence="4">
    <location>
        <begin position="136"/>
        <end position="159"/>
    </location>
</feature>
<dbReference type="SUPFAM" id="SSF51905">
    <property type="entry name" value="FAD/NAD(P)-binding domain"/>
    <property type="match status" value="1"/>
</dbReference>
<dbReference type="Pfam" id="PF05199">
    <property type="entry name" value="GMC_oxred_C"/>
    <property type="match status" value="1"/>
</dbReference>
<evidence type="ECO:0000256" key="1">
    <source>
        <dbReference type="ARBA" id="ARBA00010790"/>
    </source>
</evidence>
<dbReference type="PIRSF" id="PIRSF000137">
    <property type="entry name" value="Alcohol_oxidase"/>
    <property type="match status" value="1"/>
</dbReference>
<dbReference type="Pfam" id="PF00732">
    <property type="entry name" value="GMC_oxred_N"/>
    <property type="match status" value="1"/>
</dbReference>